<dbReference type="EMBL" id="MFKW01000009">
    <property type="protein sequence ID" value="OGG51895.1"/>
    <property type="molecule type" value="Genomic_DNA"/>
</dbReference>
<proteinExistence type="predicted"/>
<reference evidence="1 2" key="1">
    <citation type="journal article" date="2016" name="Nat. Commun.">
        <title>Thousands of microbial genomes shed light on interconnected biogeochemical processes in an aquifer system.</title>
        <authorList>
            <person name="Anantharaman K."/>
            <person name="Brown C.T."/>
            <person name="Hug L.A."/>
            <person name="Sharon I."/>
            <person name="Castelle C.J."/>
            <person name="Probst A.J."/>
            <person name="Thomas B.C."/>
            <person name="Singh A."/>
            <person name="Wilkins M.J."/>
            <person name="Karaoz U."/>
            <person name="Brodie E.L."/>
            <person name="Williams K.H."/>
            <person name="Hubbard S.S."/>
            <person name="Banfield J.F."/>
        </authorList>
    </citation>
    <scope>NUCLEOTIDE SEQUENCE [LARGE SCALE GENOMIC DNA]</scope>
</reference>
<name>A0A1F6CRZ1_9BACT</name>
<evidence type="ECO:0000313" key="2">
    <source>
        <dbReference type="Proteomes" id="UP000176445"/>
    </source>
</evidence>
<accession>A0A1F6CRZ1</accession>
<comment type="caution">
    <text evidence="1">The sequence shown here is derived from an EMBL/GenBank/DDBJ whole genome shotgun (WGS) entry which is preliminary data.</text>
</comment>
<evidence type="ECO:0000313" key="1">
    <source>
        <dbReference type="EMBL" id="OGG51895.1"/>
    </source>
</evidence>
<dbReference type="AlphaFoldDB" id="A0A1F6CRZ1"/>
<protein>
    <submittedName>
        <fullName evidence="1">Uncharacterized protein</fullName>
    </submittedName>
</protein>
<sequence>MSVERPNQQDKKPERMLAVEKGDVMPRFVSSTAEGFQYGKTEVAFSDLDQDMQSALLEARAATRFGAEPSENLVAEIRTEWWKTLGTRVGLKPNQNFHLSLVGDKGNRTEAVANGVIVGNKLKEIRRVEGVVVNAGEVKTGMRAVEPGTESSYRGRPLAMTVESAQLLSERGCPQELVDDLNKLYGECYDSQMNGVFRLSGVFVDPKTDEYVLRGSVEWKGGMGWDGSSVENRYKKESETE</sequence>
<gene>
    <name evidence="1" type="ORF">A2704_06795</name>
</gene>
<organism evidence="1 2">
    <name type="scientific">Candidatus Kaiserbacteria bacterium RIFCSPHIGHO2_01_FULL_54_36b</name>
    <dbReference type="NCBI Taxonomy" id="1798483"/>
    <lineage>
        <taxon>Bacteria</taxon>
        <taxon>Candidatus Kaiseribacteriota</taxon>
    </lineage>
</organism>
<dbReference type="Proteomes" id="UP000176445">
    <property type="component" value="Unassembled WGS sequence"/>
</dbReference>